<feature type="compositionally biased region" description="Low complexity" evidence="3">
    <location>
        <begin position="138"/>
        <end position="176"/>
    </location>
</feature>
<dbReference type="PROSITE" id="PS51170">
    <property type="entry name" value="CW"/>
    <property type="match status" value="1"/>
</dbReference>
<feature type="region of interest" description="Disordered" evidence="3">
    <location>
        <begin position="138"/>
        <end position="182"/>
    </location>
</feature>
<feature type="repeat" description="Cell wall-binding" evidence="2">
    <location>
        <begin position="47"/>
        <end position="66"/>
    </location>
</feature>
<feature type="chain" id="PRO_5004015389" evidence="4">
    <location>
        <begin position="30"/>
        <end position="304"/>
    </location>
</feature>
<reference evidence="5 6" key="1">
    <citation type="submission" date="2013-02" db="EMBL/GenBank/DDBJ databases">
        <title>Genome sequence of Clostridium saccharoperbutylacetonicum N1-4(HMT).</title>
        <authorList>
            <person name="Poehlein A."/>
            <person name="Daniel R."/>
        </authorList>
    </citation>
    <scope>NUCLEOTIDE SEQUENCE [LARGE SCALE GENOMIC DNA]</scope>
    <source>
        <strain evidence="6">N1-4(HMT)</strain>
    </source>
</reference>
<name>M1LQ37_9CLOT</name>
<dbReference type="Gene3D" id="2.10.270.10">
    <property type="entry name" value="Cholin Binding"/>
    <property type="match status" value="1"/>
</dbReference>
<evidence type="ECO:0000313" key="6">
    <source>
        <dbReference type="Proteomes" id="UP000011728"/>
    </source>
</evidence>
<protein>
    <submittedName>
        <fullName evidence="5">Cell wall binding repeat-containing protein</fullName>
    </submittedName>
</protein>
<dbReference type="EMBL" id="CP004121">
    <property type="protein sequence ID" value="AGF55000.1"/>
    <property type="molecule type" value="Genomic_DNA"/>
</dbReference>
<dbReference type="OrthoDB" id="1892260at2"/>
<dbReference type="Pfam" id="PF19127">
    <property type="entry name" value="Choline_bind_3"/>
    <property type="match status" value="1"/>
</dbReference>
<evidence type="ECO:0000256" key="4">
    <source>
        <dbReference type="SAM" id="SignalP"/>
    </source>
</evidence>
<sequence>MKNFKLKKLVAVALVAMTIATVAPVGASAAWKQDSNGWWNTEGNSYSKGWRAINGTWYYFGSDGYMKTGWINDGCKWYFTETSGAMKTGVVEVDGKAYYLAPSGEMQTGDVTLNEVTYTFAASGEAIGDKIPTQTITSTSTKTVVTPSKTTETTENSSSNSDKSSSNSNKSSNSDSDSVEKDVKLSQTVIDARYKSDTKITMSVAQNADGTTTIKPTLRFTPGTYTESITTHKKTYSVNKDLYVTFNGKDAYISGNYIDGYKIDAGVTGEVEITASISIYDSTNGKLYYVTAAPETVTIPANYV</sequence>
<evidence type="ECO:0000313" key="5">
    <source>
        <dbReference type="EMBL" id="AGF55000.1"/>
    </source>
</evidence>
<keyword evidence="6" id="KW-1185">Reference proteome</keyword>
<dbReference type="HOGENOM" id="CLU_049136_0_0_9"/>
<evidence type="ECO:0000256" key="2">
    <source>
        <dbReference type="PROSITE-ProRule" id="PRU00591"/>
    </source>
</evidence>
<dbReference type="InterPro" id="IPR018337">
    <property type="entry name" value="Cell_wall/Cho-bd_repeat"/>
</dbReference>
<evidence type="ECO:0000256" key="1">
    <source>
        <dbReference type="ARBA" id="ARBA00022737"/>
    </source>
</evidence>
<dbReference type="KEGG" id="csr:Cspa_c12280"/>
<proteinExistence type="predicted"/>
<keyword evidence="4" id="KW-0732">Signal</keyword>
<dbReference type="PATRIC" id="fig|931276.5.peg.1187"/>
<feature type="signal peptide" evidence="4">
    <location>
        <begin position="1"/>
        <end position="29"/>
    </location>
</feature>
<dbReference type="Proteomes" id="UP000011728">
    <property type="component" value="Chromosome"/>
</dbReference>
<gene>
    <name evidence="5" type="ORF">Cspa_c12280</name>
</gene>
<dbReference type="SUPFAM" id="SSF69360">
    <property type="entry name" value="Cell wall binding repeat"/>
    <property type="match status" value="1"/>
</dbReference>
<keyword evidence="1" id="KW-0677">Repeat</keyword>
<evidence type="ECO:0000256" key="3">
    <source>
        <dbReference type="SAM" id="MobiDB-lite"/>
    </source>
</evidence>
<accession>M1LQ37</accession>
<dbReference type="eggNOG" id="COG5263">
    <property type="taxonomic scope" value="Bacteria"/>
</dbReference>
<organism evidence="5 6">
    <name type="scientific">Clostridium saccharoperbutylacetonicum N1-4(HMT)</name>
    <dbReference type="NCBI Taxonomy" id="931276"/>
    <lineage>
        <taxon>Bacteria</taxon>
        <taxon>Bacillati</taxon>
        <taxon>Bacillota</taxon>
        <taxon>Clostridia</taxon>
        <taxon>Eubacteriales</taxon>
        <taxon>Clostridiaceae</taxon>
        <taxon>Clostridium</taxon>
    </lineage>
</organism>
<dbReference type="AlphaFoldDB" id="M1LQ37"/>
<dbReference type="RefSeq" id="WP_015391325.1">
    <property type="nucleotide sequence ID" value="NC_020291.1"/>
</dbReference>